<dbReference type="KEGG" id="mlr:MELLADRAFT_59456"/>
<feature type="chain" id="PRO_5003321399" description="Secreted protein" evidence="1">
    <location>
        <begin position="24"/>
        <end position="496"/>
    </location>
</feature>
<evidence type="ECO:0008006" key="4">
    <source>
        <dbReference type="Google" id="ProtNLM"/>
    </source>
</evidence>
<dbReference type="VEuPathDB" id="FungiDB:MELLADRAFT_59456"/>
<dbReference type="GeneID" id="18929360"/>
<dbReference type="EMBL" id="GL883092">
    <property type="protein sequence ID" value="EGG11773.1"/>
    <property type="molecule type" value="Genomic_DNA"/>
</dbReference>
<dbReference type="Proteomes" id="UP000001072">
    <property type="component" value="Unassembled WGS sequence"/>
</dbReference>
<keyword evidence="3" id="KW-1185">Reference proteome</keyword>
<name>F4R7J8_MELLP</name>
<dbReference type="RefSeq" id="XP_007405408.1">
    <property type="nucleotide sequence ID" value="XM_007405346.1"/>
</dbReference>
<organism evidence="3">
    <name type="scientific">Melampsora larici-populina (strain 98AG31 / pathotype 3-4-7)</name>
    <name type="common">Poplar leaf rust fungus</name>
    <dbReference type="NCBI Taxonomy" id="747676"/>
    <lineage>
        <taxon>Eukaryota</taxon>
        <taxon>Fungi</taxon>
        <taxon>Dikarya</taxon>
        <taxon>Basidiomycota</taxon>
        <taxon>Pucciniomycotina</taxon>
        <taxon>Pucciniomycetes</taxon>
        <taxon>Pucciniales</taxon>
        <taxon>Melampsoraceae</taxon>
        <taxon>Melampsora</taxon>
    </lineage>
</organism>
<keyword evidence="1" id="KW-0732">Signal</keyword>
<dbReference type="HOGENOM" id="CLU_549898_0_0_1"/>
<dbReference type="InParanoid" id="F4R7J8"/>
<protein>
    <recommendedName>
        <fullName evidence="4">Secreted protein</fullName>
    </recommendedName>
</protein>
<evidence type="ECO:0000313" key="3">
    <source>
        <dbReference type="Proteomes" id="UP000001072"/>
    </source>
</evidence>
<evidence type="ECO:0000313" key="2">
    <source>
        <dbReference type="EMBL" id="EGG11773.1"/>
    </source>
</evidence>
<dbReference type="AlphaFoldDB" id="F4R7J8"/>
<gene>
    <name evidence="2" type="ORF">MELLADRAFT_59456</name>
</gene>
<accession>F4R7J8</accession>
<dbReference type="OrthoDB" id="10400111at2759"/>
<sequence>MYPSLFLFVHLAFHVLVPIFVGGEVSLLRDVLTGSDLKAPVVDLDGIVQSVPSHPPHTLNANLIGSVKPFNAGISQISMEKYQSRFVRLLMNADSPSRPVPYETFFKKAKKVEKYKTFEESIRNMASKTAKLIPKKVSSPQKLKAHLSENQDALIECFNSAKTALEEIKVQGTGRLWALGTVAGLLQHLPSDASKVISHLATDLWKDYIYLEIQAALAFEASLSHKFRSHLKKGKAFYNKNPDGRCFKRADFLARQERNMRMSGSIRSHNLEKYVVNKFLSVRIPSETEDIKKTIEEFSAIFKDVEYSIWKAEEAINIFIYLTRYWEHTMSTERILELIETNKKIYRDFYSPFARLHLKNIIENEEDPLKIKDLIPNEIKNTHLTPSPEAIQSLIKTLEDKQLMPDIEFEIYKLLMTECTLHPEVNEILIDAIQNTESLASQIQDIRKRNRYNSMIWGTDSFKFFNYINSNYLLTHKTPQTAKRVKCNLPDPEGDM</sequence>
<evidence type="ECO:0000256" key="1">
    <source>
        <dbReference type="SAM" id="SignalP"/>
    </source>
</evidence>
<reference evidence="3" key="1">
    <citation type="journal article" date="2011" name="Proc. Natl. Acad. Sci. U.S.A.">
        <title>Obligate biotrophy features unraveled by the genomic analysis of rust fungi.</title>
        <authorList>
            <person name="Duplessis S."/>
            <person name="Cuomo C.A."/>
            <person name="Lin Y.-C."/>
            <person name="Aerts A."/>
            <person name="Tisserant E."/>
            <person name="Veneault-Fourrey C."/>
            <person name="Joly D.L."/>
            <person name="Hacquard S."/>
            <person name="Amselem J."/>
            <person name="Cantarel B.L."/>
            <person name="Chiu R."/>
            <person name="Coutinho P.M."/>
            <person name="Feau N."/>
            <person name="Field M."/>
            <person name="Frey P."/>
            <person name="Gelhaye E."/>
            <person name="Goldberg J."/>
            <person name="Grabherr M.G."/>
            <person name="Kodira C.D."/>
            <person name="Kohler A."/>
            <person name="Kuees U."/>
            <person name="Lindquist E.A."/>
            <person name="Lucas S.M."/>
            <person name="Mago R."/>
            <person name="Mauceli E."/>
            <person name="Morin E."/>
            <person name="Murat C."/>
            <person name="Pangilinan J.L."/>
            <person name="Park R."/>
            <person name="Pearson M."/>
            <person name="Quesneville H."/>
            <person name="Rouhier N."/>
            <person name="Sakthikumar S."/>
            <person name="Salamov A.A."/>
            <person name="Schmutz J."/>
            <person name="Selles B."/>
            <person name="Shapiro H."/>
            <person name="Tanguay P."/>
            <person name="Tuskan G.A."/>
            <person name="Henrissat B."/>
            <person name="Van de Peer Y."/>
            <person name="Rouze P."/>
            <person name="Ellis J.G."/>
            <person name="Dodds P.N."/>
            <person name="Schein J.E."/>
            <person name="Zhong S."/>
            <person name="Hamelin R.C."/>
            <person name="Grigoriev I.V."/>
            <person name="Szabo L.J."/>
            <person name="Martin F."/>
        </authorList>
    </citation>
    <scope>NUCLEOTIDE SEQUENCE [LARGE SCALE GENOMIC DNA]</scope>
    <source>
        <strain evidence="3">98AG31 / pathotype 3-4-7</strain>
    </source>
</reference>
<proteinExistence type="predicted"/>
<feature type="signal peptide" evidence="1">
    <location>
        <begin position="1"/>
        <end position="23"/>
    </location>
</feature>